<dbReference type="RefSeq" id="XP_004339857.1">
    <property type="nucleotide sequence ID" value="XM_004339809.1"/>
</dbReference>
<organism evidence="7 8">
    <name type="scientific">Acanthamoeba castellanii (strain ATCC 30010 / Neff)</name>
    <dbReference type="NCBI Taxonomy" id="1257118"/>
    <lineage>
        <taxon>Eukaryota</taxon>
        <taxon>Amoebozoa</taxon>
        <taxon>Discosea</taxon>
        <taxon>Longamoebia</taxon>
        <taxon>Centramoebida</taxon>
        <taxon>Acanthamoebidae</taxon>
        <taxon>Acanthamoeba</taxon>
    </lineage>
</organism>
<feature type="transmembrane region" description="Helical" evidence="5">
    <location>
        <begin position="45"/>
        <end position="66"/>
    </location>
</feature>
<dbReference type="PANTHER" id="PTHR21324:SF2">
    <property type="entry name" value="EG:22E5.9 PROTEIN"/>
    <property type="match status" value="1"/>
</dbReference>
<feature type="domain" description="CWH43-like N-terminal" evidence="6">
    <location>
        <begin position="5"/>
        <end position="279"/>
    </location>
</feature>
<dbReference type="GO" id="GO:0012505">
    <property type="term" value="C:endomembrane system"/>
    <property type="evidence" value="ECO:0007669"/>
    <property type="project" value="UniProtKB-SubCell"/>
</dbReference>
<dbReference type="EMBL" id="KB007971">
    <property type="protein sequence ID" value="ELR17844.1"/>
    <property type="molecule type" value="Genomic_DNA"/>
</dbReference>
<reference evidence="7 8" key="1">
    <citation type="journal article" date="2013" name="Genome Biol.">
        <title>Genome of Acanthamoeba castellanii highlights extensive lateral gene transfer and early evolution of tyrosine kinase signaling.</title>
        <authorList>
            <person name="Clarke M."/>
            <person name="Lohan A.J."/>
            <person name="Liu B."/>
            <person name="Lagkouvardos I."/>
            <person name="Roy S."/>
            <person name="Zafar N."/>
            <person name="Bertelli C."/>
            <person name="Schilde C."/>
            <person name="Kianianmomeni A."/>
            <person name="Burglin T.R."/>
            <person name="Frech C."/>
            <person name="Turcotte B."/>
            <person name="Kopec K.O."/>
            <person name="Synnott J.M."/>
            <person name="Choo C."/>
            <person name="Paponov I."/>
            <person name="Finkler A."/>
            <person name="Soon Heng Tan C."/>
            <person name="Hutchins A.P."/>
            <person name="Weinmeier T."/>
            <person name="Rattei T."/>
            <person name="Chu J.S."/>
            <person name="Gimenez G."/>
            <person name="Irimia M."/>
            <person name="Rigden D.J."/>
            <person name="Fitzpatrick D.A."/>
            <person name="Lorenzo-Morales J."/>
            <person name="Bateman A."/>
            <person name="Chiu C.H."/>
            <person name="Tang P."/>
            <person name="Hegemann P."/>
            <person name="Fromm H."/>
            <person name="Raoult D."/>
            <person name="Greub G."/>
            <person name="Miranda-Saavedra D."/>
            <person name="Chen N."/>
            <person name="Nash P."/>
            <person name="Ginger M.L."/>
            <person name="Horn M."/>
            <person name="Schaap P."/>
            <person name="Caler L."/>
            <person name="Loftus B."/>
        </authorList>
    </citation>
    <scope>NUCLEOTIDE SEQUENCE [LARGE SCALE GENOMIC DNA]</scope>
    <source>
        <strain evidence="7 8">Neff</strain>
    </source>
</reference>
<keyword evidence="4 5" id="KW-0472">Membrane</keyword>
<feature type="transmembrane region" description="Helical" evidence="5">
    <location>
        <begin position="5"/>
        <end position="25"/>
    </location>
</feature>
<feature type="transmembrane region" description="Helical" evidence="5">
    <location>
        <begin position="157"/>
        <end position="180"/>
    </location>
</feature>
<accession>L8GX46</accession>
<protein>
    <recommendedName>
        <fullName evidence="6">CWH43-like N-terminal domain-containing protein</fullName>
    </recommendedName>
</protein>
<evidence type="ECO:0000256" key="2">
    <source>
        <dbReference type="ARBA" id="ARBA00022692"/>
    </source>
</evidence>
<gene>
    <name evidence="7" type="ORF">ACA1_248590</name>
</gene>
<comment type="subcellular location">
    <subcellularLocation>
        <location evidence="1">Endomembrane system</location>
        <topology evidence="1">Multi-pass membrane protein</topology>
    </subcellularLocation>
</comment>
<evidence type="ECO:0000256" key="5">
    <source>
        <dbReference type="SAM" id="Phobius"/>
    </source>
</evidence>
<evidence type="ECO:0000313" key="8">
    <source>
        <dbReference type="Proteomes" id="UP000011083"/>
    </source>
</evidence>
<dbReference type="PANTHER" id="PTHR21324">
    <property type="entry name" value="FASTING-INDUCIBLE INTEGRAL MEMBRANE PROTEIN TM6P1-RELATED"/>
    <property type="match status" value="1"/>
</dbReference>
<keyword evidence="2 5" id="KW-0812">Transmembrane</keyword>
<evidence type="ECO:0000313" key="7">
    <source>
        <dbReference type="EMBL" id="ELR17844.1"/>
    </source>
</evidence>
<dbReference type="VEuPathDB" id="AmoebaDB:ACA1_248590"/>
<feature type="transmembrane region" description="Helical" evidence="5">
    <location>
        <begin position="124"/>
        <end position="145"/>
    </location>
</feature>
<keyword evidence="3 5" id="KW-1133">Transmembrane helix</keyword>
<dbReference type="Proteomes" id="UP000011083">
    <property type="component" value="Unassembled WGS sequence"/>
</dbReference>
<proteinExistence type="predicted"/>
<sequence length="382" mass="42221">MKANIFPRVAFGLVVGGIATSWVLTMSLGHNEDGRLPYISETERYVFTFALSCAAVLFALSAYLLFRHLKDRFQDVADFYYGFAHDRGTVSIADDVGGDDGRYNRERIILLGSERMMLSLLPKANYVALGLSLLACACLLFLAVVDLKEARYYHGSASAMFFVLGILQGLLLTSLTYALWRVQALHSGRSNFHFYAKVFTLFMCLFCTFPLALVEGLFIGLAKLHLSAQPEALVLADAQSHFFPIHVSDDGLHNVGTVNQYLLTLSLLLHFFCYSAELSAVDITFHLQFAAVDRIIALGGSSSLSTRSSRFFDEEDRTLGAAEAGRRFGSNVISLNAKEYEEDDADDDQLEGGRGIRFVNKGSSAGREMHEIIPVEVLDLNS</sequence>
<dbReference type="InterPro" id="IPR019402">
    <property type="entry name" value="CWH43_N"/>
</dbReference>
<evidence type="ECO:0000259" key="6">
    <source>
        <dbReference type="Pfam" id="PF10277"/>
    </source>
</evidence>
<dbReference type="KEGG" id="acan:ACA1_248590"/>
<evidence type="ECO:0000256" key="3">
    <source>
        <dbReference type="ARBA" id="ARBA00022989"/>
    </source>
</evidence>
<feature type="transmembrane region" description="Helical" evidence="5">
    <location>
        <begin position="192"/>
        <end position="213"/>
    </location>
</feature>
<evidence type="ECO:0000256" key="1">
    <source>
        <dbReference type="ARBA" id="ARBA00004127"/>
    </source>
</evidence>
<keyword evidence="8" id="KW-1185">Reference proteome</keyword>
<name>L8GX46_ACACF</name>
<dbReference type="InterPro" id="IPR050911">
    <property type="entry name" value="DRAM/TMEM150_Autophagy_Mod"/>
</dbReference>
<evidence type="ECO:0000256" key="4">
    <source>
        <dbReference type="ARBA" id="ARBA00023136"/>
    </source>
</evidence>
<dbReference type="AlphaFoldDB" id="L8GX46"/>
<dbReference type="Pfam" id="PF10277">
    <property type="entry name" value="Frag1"/>
    <property type="match status" value="1"/>
</dbReference>
<dbReference type="GeneID" id="14918572"/>